<gene>
    <name evidence="1" type="ORF">TNCT_655621</name>
</gene>
<name>A0A8X6I3Z5_TRICU</name>
<dbReference type="EMBL" id="BMAO01009846">
    <property type="protein sequence ID" value="GFR33800.1"/>
    <property type="molecule type" value="Genomic_DNA"/>
</dbReference>
<evidence type="ECO:0000313" key="1">
    <source>
        <dbReference type="EMBL" id="GFR33800.1"/>
    </source>
</evidence>
<accession>A0A8X6I3Z5</accession>
<organism evidence="1 2">
    <name type="scientific">Trichonephila clavata</name>
    <name type="common">Joro spider</name>
    <name type="synonym">Nephila clavata</name>
    <dbReference type="NCBI Taxonomy" id="2740835"/>
    <lineage>
        <taxon>Eukaryota</taxon>
        <taxon>Metazoa</taxon>
        <taxon>Ecdysozoa</taxon>
        <taxon>Arthropoda</taxon>
        <taxon>Chelicerata</taxon>
        <taxon>Arachnida</taxon>
        <taxon>Araneae</taxon>
        <taxon>Araneomorphae</taxon>
        <taxon>Entelegynae</taxon>
        <taxon>Araneoidea</taxon>
        <taxon>Nephilidae</taxon>
        <taxon>Trichonephila</taxon>
    </lineage>
</organism>
<protein>
    <submittedName>
        <fullName evidence="1">Uncharacterized protein</fullName>
    </submittedName>
</protein>
<keyword evidence="2" id="KW-1185">Reference proteome</keyword>
<reference evidence="1" key="1">
    <citation type="submission" date="2020-07" db="EMBL/GenBank/DDBJ databases">
        <title>Multicomponent nature underlies the extraordinary mechanical properties of spider dragline silk.</title>
        <authorList>
            <person name="Kono N."/>
            <person name="Nakamura H."/>
            <person name="Mori M."/>
            <person name="Yoshida Y."/>
            <person name="Ohtoshi R."/>
            <person name="Malay A.D."/>
            <person name="Moran D.A.P."/>
            <person name="Tomita M."/>
            <person name="Numata K."/>
            <person name="Arakawa K."/>
        </authorList>
    </citation>
    <scope>NUCLEOTIDE SEQUENCE</scope>
</reference>
<sequence length="111" mass="12713">MIISSLVLKDSFFPHCPCLGRIQRTDKIAEKKCFYLPFTLSRRAWEGYNRTASVFARQWIRALAVENKDRRTYKNRWNRSGQLPSIGPLCSLGKANIMSGGGGELVRTWMS</sequence>
<comment type="caution">
    <text evidence="1">The sequence shown here is derived from an EMBL/GenBank/DDBJ whole genome shotgun (WGS) entry which is preliminary data.</text>
</comment>
<proteinExistence type="predicted"/>
<dbReference type="AlphaFoldDB" id="A0A8X6I3Z5"/>
<dbReference type="Proteomes" id="UP000887116">
    <property type="component" value="Unassembled WGS sequence"/>
</dbReference>
<evidence type="ECO:0000313" key="2">
    <source>
        <dbReference type="Proteomes" id="UP000887116"/>
    </source>
</evidence>